<evidence type="ECO:0000313" key="1">
    <source>
        <dbReference type="EMBL" id="MDQ1098571.1"/>
    </source>
</evidence>
<protein>
    <submittedName>
        <fullName evidence="1">Uncharacterized protein</fullName>
    </submittedName>
</protein>
<reference evidence="1 2" key="1">
    <citation type="submission" date="2023-07" db="EMBL/GenBank/DDBJ databases">
        <title>Functional and genomic diversity of the sorghum phyllosphere microbiome.</title>
        <authorList>
            <person name="Shade A."/>
        </authorList>
    </citation>
    <scope>NUCLEOTIDE SEQUENCE [LARGE SCALE GENOMIC DNA]</scope>
    <source>
        <strain evidence="1 2">SORGH_AS_1064</strain>
    </source>
</reference>
<gene>
    <name evidence="1" type="ORF">QE404_003718</name>
</gene>
<accession>A0ABU0TNL8</accession>
<comment type="caution">
    <text evidence="1">The sequence shown here is derived from an EMBL/GenBank/DDBJ whole genome shotgun (WGS) entry which is preliminary data.</text>
</comment>
<organism evidence="1 2">
    <name type="scientific">Chryseobacterium camelliae</name>
    <dbReference type="NCBI Taxonomy" id="1265445"/>
    <lineage>
        <taxon>Bacteria</taxon>
        <taxon>Pseudomonadati</taxon>
        <taxon>Bacteroidota</taxon>
        <taxon>Flavobacteriia</taxon>
        <taxon>Flavobacteriales</taxon>
        <taxon>Weeksellaceae</taxon>
        <taxon>Chryseobacterium group</taxon>
        <taxon>Chryseobacterium</taxon>
    </lineage>
</organism>
<keyword evidence="2" id="KW-1185">Reference proteome</keyword>
<dbReference type="EMBL" id="JAUTAL010000001">
    <property type="protein sequence ID" value="MDQ1098571.1"/>
    <property type="molecule type" value="Genomic_DNA"/>
</dbReference>
<evidence type="ECO:0000313" key="2">
    <source>
        <dbReference type="Proteomes" id="UP001225072"/>
    </source>
</evidence>
<dbReference type="Proteomes" id="UP001225072">
    <property type="component" value="Unassembled WGS sequence"/>
</dbReference>
<dbReference type="RefSeq" id="WP_307452943.1">
    <property type="nucleotide sequence ID" value="NZ_JAUTAL010000001.1"/>
</dbReference>
<name>A0ABU0TNL8_9FLAO</name>
<proteinExistence type="predicted"/>
<sequence length="178" mass="21458">MFKDILGKPDQEQLAIAEQYRKYYNFHIEDFKTEYENYFDIVDKDASLKALDYARTYQLFGYNKDEISIYIRKKIESFYLCNISNFIVKKEEFAIYSFIDIFYCDPLFFQNKENLKIFFDVTYPILFVETENMSSFIAIACTRYIAILGSQTEGKTYLERYLYENDKGIYIEDVREEL</sequence>